<evidence type="ECO:0000256" key="2">
    <source>
        <dbReference type="ARBA" id="ARBA00022448"/>
    </source>
</evidence>
<evidence type="ECO:0000313" key="10">
    <source>
        <dbReference type="Proteomes" id="UP000425916"/>
    </source>
</evidence>
<evidence type="ECO:0000256" key="4">
    <source>
        <dbReference type="ARBA" id="ARBA00022692"/>
    </source>
</evidence>
<keyword evidence="6" id="KW-1133">Transmembrane helix</keyword>
<reference evidence="9 10" key="1">
    <citation type="submission" date="2019-11" db="EMBL/GenBank/DDBJ databases">
        <title>Genome sequence of Moorella glycerini DSM11254.</title>
        <authorList>
            <person name="Poehlein A."/>
            <person name="Boeer T."/>
            <person name="Daniel R."/>
        </authorList>
    </citation>
    <scope>NUCLEOTIDE SEQUENCE [LARGE SCALE GENOMIC DNA]</scope>
    <source>
        <strain evidence="9 10">DSM 11254</strain>
    </source>
</reference>
<dbReference type="GO" id="GO:0006865">
    <property type="term" value="P:amino acid transport"/>
    <property type="evidence" value="ECO:0007669"/>
    <property type="project" value="UniProtKB-KW"/>
</dbReference>
<dbReference type="GO" id="GO:0005886">
    <property type="term" value="C:plasma membrane"/>
    <property type="evidence" value="ECO:0007669"/>
    <property type="project" value="UniProtKB-SubCell"/>
</dbReference>
<comment type="subcellular location">
    <subcellularLocation>
        <location evidence="1">Cell membrane</location>
        <topology evidence="1">Multi-pass membrane protein</topology>
    </subcellularLocation>
</comment>
<sequence length="287" mass="29893">MDTFINLFTNGIATGMAIFLLAVGLSIIFGLMGILNFAHGAFFLWGAYVGTWVFGRTQSFFLALASAILAGALLGVILERTTISRVFGNHLSQILLTMGLMLVLGELVKVVWGPNMLTSPPPGFLEGSWEFGGIVLIKYRLFTIVVGLVVALAVYILLTRTRLGIIVRAGVENPEMVQALGIDIRKVFTMVFALGAGLAALGGAIMGPLGGSISPTMGLDNQLLAFIVVVTGGLGSFVGSLVGALLVGLIGAAVSWFVPEAALAVNVLLMALVLLVKPTGLFGGGNI</sequence>
<dbReference type="STRING" id="55779.730"/>
<dbReference type="PANTHER" id="PTHR11795:SF442">
    <property type="entry name" value="ABC TRANSPORTER ATP-BINDING PROTEIN"/>
    <property type="match status" value="1"/>
</dbReference>
<keyword evidence="2" id="KW-0813">Transport</keyword>
<dbReference type="GO" id="GO:0022857">
    <property type="term" value="F:transmembrane transporter activity"/>
    <property type="evidence" value="ECO:0007669"/>
    <property type="project" value="InterPro"/>
</dbReference>
<evidence type="ECO:0000256" key="3">
    <source>
        <dbReference type="ARBA" id="ARBA00022475"/>
    </source>
</evidence>
<dbReference type="AlphaFoldDB" id="A0A0C7N3M0"/>
<dbReference type="EMBL" id="CP046244">
    <property type="protein sequence ID" value="QGP91863.1"/>
    <property type="molecule type" value="Genomic_DNA"/>
</dbReference>
<dbReference type="CDD" id="cd06582">
    <property type="entry name" value="TM_PBP1_LivH_like"/>
    <property type="match status" value="1"/>
</dbReference>
<dbReference type="InterPro" id="IPR001851">
    <property type="entry name" value="ABC_transp_permease"/>
</dbReference>
<keyword evidence="5" id="KW-0029">Amino-acid transport</keyword>
<organism evidence="9 10">
    <name type="scientific">Neomoorella glycerini</name>
    <dbReference type="NCBI Taxonomy" id="55779"/>
    <lineage>
        <taxon>Bacteria</taxon>
        <taxon>Bacillati</taxon>
        <taxon>Bacillota</taxon>
        <taxon>Clostridia</taxon>
        <taxon>Neomoorellales</taxon>
        <taxon>Neomoorellaceae</taxon>
        <taxon>Neomoorella</taxon>
    </lineage>
</organism>
<protein>
    <submittedName>
        <fullName evidence="9">High-affinity branched-chain amino acid transport system permease protein LivH</fullName>
    </submittedName>
</protein>
<evidence type="ECO:0000256" key="1">
    <source>
        <dbReference type="ARBA" id="ARBA00004651"/>
    </source>
</evidence>
<keyword evidence="3" id="KW-1003">Cell membrane</keyword>
<evidence type="ECO:0000256" key="5">
    <source>
        <dbReference type="ARBA" id="ARBA00022970"/>
    </source>
</evidence>
<dbReference type="OrthoDB" id="9807115at2"/>
<gene>
    <name evidence="9" type="primary">livH_1</name>
    <name evidence="9" type="ORF">MGLY_12060</name>
</gene>
<accession>A0A0C7N3M0</accession>
<proteinExistence type="inferred from homology"/>
<dbReference type="RefSeq" id="WP_054935907.1">
    <property type="nucleotide sequence ID" value="NZ_CP046244.1"/>
</dbReference>
<keyword evidence="7" id="KW-0472">Membrane</keyword>
<evidence type="ECO:0000256" key="7">
    <source>
        <dbReference type="ARBA" id="ARBA00023136"/>
    </source>
</evidence>
<keyword evidence="10" id="KW-1185">Reference proteome</keyword>
<dbReference type="InterPro" id="IPR052157">
    <property type="entry name" value="BCAA_transport_permease"/>
</dbReference>
<evidence type="ECO:0000256" key="6">
    <source>
        <dbReference type="ARBA" id="ARBA00022989"/>
    </source>
</evidence>
<evidence type="ECO:0000313" key="9">
    <source>
        <dbReference type="EMBL" id="QGP91863.1"/>
    </source>
</evidence>
<dbReference type="Pfam" id="PF02653">
    <property type="entry name" value="BPD_transp_2"/>
    <property type="match status" value="1"/>
</dbReference>
<comment type="similarity">
    <text evidence="8">Belongs to the binding-protein-dependent transport system permease family. LivHM subfamily.</text>
</comment>
<evidence type="ECO:0000256" key="8">
    <source>
        <dbReference type="ARBA" id="ARBA00037998"/>
    </source>
</evidence>
<keyword evidence="4" id="KW-0812">Transmembrane</keyword>
<dbReference type="PANTHER" id="PTHR11795">
    <property type="entry name" value="BRANCHED-CHAIN AMINO ACID TRANSPORT SYSTEM PERMEASE PROTEIN LIVH"/>
    <property type="match status" value="1"/>
</dbReference>
<dbReference type="Proteomes" id="UP000425916">
    <property type="component" value="Chromosome"/>
</dbReference>
<name>A0A0C7N3M0_9FIRM</name>